<organism evidence="1 2">
    <name type="scientific">Aromatoleum evansii</name>
    <name type="common">Azoarcus evansii</name>
    <dbReference type="NCBI Taxonomy" id="59406"/>
    <lineage>
        <taxon>Bacteria</taxon>
        <taxon>Pseudomonadati</taxon>
        <taxon>Pseudomonadota</taxon>
        <taxon>Betaproteobacteria</taxon>
        <taxon>Rhodocyclales</taxon>
        <taxon>Rhodocyclaceae</taxon>
        <taxon>Aromatoleum</taxon>
    </lineage>
</organism>
<gene>
    <name evidence="1" type="ORF">U5817_17150</name>
</gene>
<keyword evidence="2" id="KW-1185">Reference proteome</keyword>
<dbReference type="RefSeq" id="WP_407278193.1">
    <property type="nucleotide sequence ID" value="NZ_CP141259.1"/>
</dbReference>
<dbReference type="SUPFAM" id="SSF109709">
    <property type="entry name" value="KorB DNA-binding domain-like"/>
    <property type="match status" value="1"/>
</dbReference>
<evidence type="ECO:0000313" key="1">
    <source>
        <dbReference type="EMBL" id="WRL44928.1"/>
    </source>
</evidence>
<accession>A0ABZ1AGB9</accession>
<evidence type="ECO:0000313" key="2">
    <source>
        <dbReference type="Proteomes" id="UP001626593"/>
    </source>
</evidence>
<sequence length="159" mass="17541">MNRTRKKLVPAGQPFDRRHPLEAGEVRVTTFVPLTFKKRGIQKVVVAPAGVDAPVKIGTLMPAIPPNHDPTLLKALARGFYWQKLLDGGTVTSAAEIAEREGLHRVTVNDALRFTLLAPDIVAAILEGCLAPTFTLEALQRNTVPLDWYRQHEMISASR</sequence>
<dbReference type="Proteomes" id="UP001626593">
    <property type="component" value="Chromosome"/>
</dbReference>
<dbReference type="EMBL" id="CP141259">
    <property type="protein sequence ID" value="WRL44928.1"/>
    <property type="molecule type" value="Genomic_DNA"/>
</dbReference>
<protein>
    <submittedName>
        <fullName evidence="1">Site-specific recombinase resolvase</fullName>
    </submittedName>
</protein>
<reference evidence="1 2" key="1">
    <citation type="submission" date="2023-12" db="EMBL/GenBank/DDBJ databases">
        <title>A. evansii MAY27, complete genome.</title>
        <authorList>
            <person name="Wang Y."/>
        </authorList>
    </citation>
    <scope>NUCLEOTIDE SEQUENCE [LARGE SCALE GENOMIC DNA]</scope>
    <source>
        <strain evidence="1 2">MAY27</strain>
    </source>
</reference>
<name>A0ABZ1AGB9_AROEV</name>
<proteinExistence type="predicted"/>